<accession>A0A7J6T0E4</accession>
<dbReference type="GO" id="GO:0046872">
    <property type="term" value="F:metal ion binding"/>
    <property type="evidence" value="ECO:0007669"/>
    <property type="project" value="UniProtKB-KW"/>
</dbReference>
<evidence type="ECO:0000259" key="6">
    <source>
        <dbReference type="Pfam" id="PF00675"/>
    </source>
</evidence>
<dbReference type="Gene3D" id="3.30.830.10">
    <property type="entry name" value="Metalloenzyme, LuxS/M16 peptidase-like"/>
    <property type="match status" value="1"/>
</dbReference>
<dbReference type="InterPro" id="IPR011765">
    <property type="entry name" value="Pept_M16_N"/>
</dbReference>
<dbReference type="Pfam" id="PF00675">
    <property type="entry name" value="Peptidase_M16"/>
    <property type="match status" value="1"/>
</dbReference>
<proteinExistence type="predicted"/>
<evidence type="ECO:0000256" key="3">
    <source>
        <dbReference type="ARBA" id="ARBA00022801"/>
    </source>
</evidence>
<keyword evidence="3" id="KW-0378">Hydrolase</keyword>
<feature type="domain" description="Peptidase M16 N-terminal" evidence="6">
    <location>
        <begin position="51"/>
        <end position="123"/>
    </location>
</feature>
<evidence type="ECO:0000313" key="8">
    <source>
        <dbReference type="Proteomes" id="UP000574390"/>
    </source>
</evidence>
<evidence type="ECO:0000256" key="5">
    <source>
        <dbReference type="ARBA" id="ARBA00023049"/>
    </source>
</evidence>
<organism evidence="7 8">
    <name type="scientific">Perkinsus olseni</name>
    <name type="common">Perkinsus atlanticus</name>
    <dbReference type="NCBI Taxonomy" id="32597"/>
    <lineage>
        <taxon>Eukaryota</taxon>
        <taxon>Sar</taxon>
        <taxon>Alveolata</taxon>
        <taxon>Perkinsozoa</taxon>
        <taxon>Perkinsea</taxon>
        <taxon>Perkinsida</taxon>
        <taxon>Perkinsidae</taxon>
        <taxon>Perkinsus</taxon>
    </lineage>
</organism>
<evidence type="ECO:0000256" key="4">
    <source>
        <dbReference type="ARBA" id="ARBA00022833"/>
    </source>
</evidence>
<name>A0A7J6T0E4_PEROL</name>
<evidence type="ECO:0000256" key="2">
    <source>
        <dbReference type="ARBA" id="ARBA00022723"/>
    </source>
</evidence>
<dbReference type="InterPro" id="IPR011249">
    <property type="entry name" value="Metalloenz_LuxS/M16"/>
</dbReference>
<dbReference type="GO" id="GO:0008237">
    <property type="term" value="F:metallopeptidase activity"/>
    <property type="evidence" value="ECO:0007669"/>
    <property type="project" value="UniProtKB-KW"/>
</dbReference>
<comment type="caution">
    <text evidence="7">The sequence shown here is derived from an EMBL/GenBank/DDBJ whole genome shotgun (WGS) entry which is preliminary data.</text>
</comment>
<dbReference type="EMBL" id="JABANM010010836">
    <property type="protein sequence ID" value="KAF4738699.1"/>
    <property type="molecule type" value="Genomic_DNA"/>
</dbReference>
<dbReference type="InterPro" id="IPR050361">
    <property type="entry name" value="MPP/UQCRC_Complex"/>
</dbReference>
<protein>
    <submittedName>
        <fullName evidence="7">Mitochondrial processing peptidase beta subunit</fullName>
    </submittedName>
</protein>
<dbReference type="Proteomes" id="UP000574390">
    <property type="component" value="Unassembled WGS sequence"/>
</dbReference>
<dbReference type="GO" id="GO:0005739">
    <property type="term" value="C:mitochondrion"/>
    <property type="evidence" value="ECO:0007669"/>
    <property type="project" value="TreeGrafter"/>
</dbReference>
<keyword evidence="2" id="KW-0479">Metal-binding</keyword>
<keyword evidence="5" id="KW-0482">Metalloprotease</keyword>
<gene>
    <name evidence="7" type="primary">UQCRC1_5</name>
    <name evidence="7" type="ORF">FOZ62_014133</name>
</gene>
<sequence>MLAGRVRLRPSGLWSRPLAQSKRTYYWGSTITNEMHNVAPTQVTRLANGMRVATQFSYTDSATVGLWIDAGARYETKESNGTAHFLERVLYKGTKNRTRNQLETEVENIGANLNSYTGREQTA</sequence>
<dbReference type="AlphaFoldDB" id="A0A7J6T0E4"/>
<dbReference type="PANTHER" id="PTHR11851:SF149">
    <property type="entry name" value="GH01077P"/>
    <property type="match status" value="1"/>
</dbReference>
<dbReference type="PANTHER" id="PTHR11851">
    <property type="entry name" value="METALLOPROTEASE"/>
    <property type="match status" value="1"/>
</dbReference>
<reference evidence="7 8" key="1">
    <citation type="submission" date="2020-04" db="EMBL/GenBank/DDBJ databases">
        <title>Perkinsus olseni comparative genomics.</title>
        <authorList>
            <person name="Bogema D.R."/>
        </authorList>
    </citation>
    <scope>NUCLEOTIDE SEQUENCE [LARGE SCALE GENOMIC DNA]</scope>
    <source>
        <strain evidence="7">ATCC PRA-205</strain>
    </source>
</reference>
<dbReference type="SUPFAM" id="SSF63411">
    <property type="entry name" value="LuxS/MPP-like metallohydrolase"/>
    <property type="match status" value="1"/>
</dbReference>
<keyword evidence="1" id="KW-0645">Protease</keyword>
<keyword evidence="4" id="KW-0862">Zinc</keyword>
<dbReference type="GO" id="GO:0006508">
    <property type="term" value="P:proteolysis"/>
    <property type="evidence" value="ECO:0007669"/>
    <property type="project" value="UniProtKB-KW"/>
</dbReference>
<evidence type="ECO:0000313" key="7">
    <source>
        <dbReference type="EMBL" id="KAF4738699.1"/>
    </source>
</evidence>
<evidence type="ECO:0000256" key="1">
    <source>
        <dbReference type="ARBA" id="ARBA00022670"/>
    </source>
</evidence>